<evidence type="ECO:0000256" key="3">
    <source>
        <dbReference type="ARBA" id="ARBA00022946"/>
    </source>
</evidence>
<reference evidence="4 5" key="1">
    <citation type="journal article" date="2021" name="Nat. Commun.">
        <title>Incipient diploidization of the medicinal plant Perilla within 10,000 years.</title>
        <authorList>
            <person name="Zhang Y."/>
            <person name="Shen Q."/>
            <person name="Leng L."/>
            <person name="Zhang D."/>
            <person name="Chen S."/>
            <person name="Shi Y."/>
            <person name="Ning Z."/>
            <person name="Chen S."/>
        </authorList>
    </citation>
    <scope>NUCLEOTIDE SEQUENCE [LARGE SCALE GENOMIC DNA]</scope>
    <source>
        <strain evidence="5">cv. PC099</strain>
    </source>
</reference>
<accession>A0AAD4J0B7</accession>
<keyword evidence="2" id="KW-0804">Transcription</keyword>
<proteinExistence type="inferred from homology"/>
<dbReference type="InterPro" id="IPR038538">
    <property type="entry name" value="MTERF_sf"/>
</dbReference>
<gene>
    <name evidence="4" type="ORF">C2S53_010915</name>
</gene>
<keyword evidence="3" id="KW-0809">Transit peptide</keyword>
<keyword evidence="2" id="KW-0806">Transcription termination</keyword>
<sequence length="305" mass="34754">MAAAISRKTPVRLISKNCSPFLPKSHVCFSLYFSTDSGKRPPNPSKLSELLINKHHFSPQSAAQVASVATRLENLETADSVLSFLKETGFSNSQLERTVKLSPHVLSASLERTVKPKIKIFQDFGFSADEMAEIFSKQALIFVCSSNRLISSLWVLRGTLIQSNTELVKILRSRGWFLKDLDTTLIPNVEFLKSCGVPFEQMIRLMKYPRFFLIKPDIMRNLVEKAEKWEADLLRVLRNVPTAFALSEKRLKNVTEVLLETGKYSMSCIIDNPSALIYSIEKRYKPRLQVLSILEKKDLIQRWPS</sequence>
<keyword evidence="5" id="KW-1185">Reference proteome</keyword>
<organism evidence="4 5">
    <name type="scientific">Perilla frutescens var. hirtella</name>
    <name type="common">Perilla citriodora</name>
    <name type="synonym">Perilla setoyensis</name>
    <dbReference type="NCBI Taxonomy" id="608512"/>
    <lineage>
        <taxon>Eukaryota</taxon>
        <taxon>Viridiplantae</taxon>
        <taxon>Streptophyta</taxon>
        <taxon>Embryophyta</taxon>
        <taxon>Tracheophyta</taxon>
        <taxon>Spermatophyta</taxon>
        <taxon>Magnoliopsida</taxon>
        <taxon>eudicotyledons</taxon>
        <taxon>Gunneridae</taxon>
        <taxon>Pentapetalae</taxon>
        <taxon>asterids</taxon>
        <taxon>lamiids</taxon>
        <taxon>Lamiales</taxon>
        <taxon>Lamiaceae</taxon>
        <taxon>Nepetoideae</taxon>
        <taxon>Elsholtzieae</taxon>
        <taxon>Perilla</taxon>
    </lineage>
</organism>
<keyword evidence="2" id="KW-0805">Transcription regulation</keyword>
<comment type="caution">
    <text evidence="4">The sequence shown here is derived from an EMBL/GenBank/DDBJ whole genome shotgun (WGS) entry which is preliminary data.</text>
</comment>
<evidence type="ECO:0000256" key="2">
    <source>
        <dbReference type="ARBA" id="ARBA00022472"/>
    </source>
</evidence>
<evidence type="ECO:0000313" key="5">
    <source>
        <dbReference type="Proteomes" id="UP001190926"/>
    </source>
</evidence>
<name>A0AAD4J0B7_PERFH</name>
<dbReference type="EMBL" id="SDAM02000322">
    <property type="protein sequence ID" value="KAH6824840.1"/>
    <property type="molecule type" value="Genomic_DNA"/>
</dbReference>
<evidence type="ECO:0000256" key="1">
    <source>
        <dbReference type="ARBA" id="ARBA00007692"/>
    </source>
</evidence>
<dbReference type="GO" id="GO:0006353">
    <property type="term" value="P:DNA-templated transcription termination"/>
    <property type="evidence" value="ECO:0007669"/>
    <property type="project" value="UniProtKB-KW"/>
</dbReference>
<evidence type="ECO:0000313" key="4">
    <source>
        <dbReference type="EMBL" id="KAH6824840.1"/>
    </source>
</evidence>
<dbReference type="SMART" id="SM00733">
    <property type="entry name" value="Mterf"/>
    <property type="match status" value="5"/>
</dbReference>
<dbReference type="PANTHER" id="PTHR13068:SF130">
    <property type="entry name" value="TRANSCRIPTION TERMINATION FACTOR MTERF6, CHLOROPLASTIC_MITOCHONDRIAL-LIKE"/>
    <property type="match status" value="1"/>
</dbReference>
<dbReference type="GO" id="GO:0003676">
    <property type="term" value="F:nucleic acid binding"/>
    <property type="evidence" value="ECO:0007669"/>
    <property type="project" value="InterPro"/>
</dbReference>
<protein>
    <submittedName>
        <fullName evidence="4">Uncharacterized protein</fullName>
    </submittedName>
</protein>
<dbReference type="Pfam" id="PF02536">
    <property type="entry name" value="mTERF"/>
    <property type="match status" value="1"/>
</dbReference>
<dbReference type="AlphaFoldDB" id="A0AAD4J0B7"/>
<comment type="similarity">
    <text evidence="1">Belongs to the mTERF family.</text>
</comment>
<dbReference type="PANTHER" id="PTHR13068">
    <property type="entry name" value="CGI-12 PROTEIN-RELATED"/>
    <property type="match status" value="1"/>
</dbReference>
<dbReference type="Gene3D" id="1.25.70.10">
    <property type="entry name" value="Transcription termination factor 3, mitochondrial"/>
    <property type="match status" value="1"/>
</dbReference>
<dbReference type="Proteomes" id="UP001190926">
    <property type="component" value="Unassembled WGS sequence"/>
</dbReference>
<dbReference type="InterPro" id="IPR003690">
    <property type="entry name" value="MTERF"/>
</dbReference>